<keyword evidence="9" id="KW-1185">Reference proteome</keyword>
<evidence type="ECO:0000256" key="5">
    <source>
        <dbReference type="HAMAP-Rule" id="MF_01334"/>
    </source>
</evidence>
<organism evidence="8 9">
    <name type="scientific">Caldifermentibacillus hisashii</name>
    <dbReference type="NCBI Taxonomy" id="996558"/>
    <lineage>
        <taxon>Bacteria</taxon>
        <taxon>Bacillati</taxon>
        <taxon>Bacillota</taxon>
        <taxon>Bacilli</taxon>
        <taxon>Bacillales</taxon>
        <taxon>Bacillaceae</taxon>
        <taxon>Caldifermentibacillus</taxon>
    </lineage>
</organism>
<dbReference type="RefSeq" id="WP_034768245.1">
    <property type="nucleotide sequence ID" value="NZ_CP150143.1"/>
</dbReference>
<proteinExistence type="inferred from homology"/>
<comment type="subunit">
    <text evidence="5">Part of the 50S ribosomal subunit; part of the 5S rRNA/L5/L18/L25 subcomplex. Contacts the 5S rRNA. Binds to the 5S rRNA independently of L5 and L18.</text>
</comment>
<evidence type="ECO:0000256" key="4">
    <source>
        <dbReference type="ARBA" id="ARBA00023274"/>
    </source>
</evidence>
<evidence type="ECO:0000256" key="2">
    <source>
        <dbReference type="ARBA" id="ARBA00022884"/>
    </source>
</evidence>
<gene>
    <name evidence="5" type="primary">rplY</name>
    <name evidence="5" type="synonym">ctc</name>
    <name evidence="8" type="ORF">NST17_03900</name>
</gene>
<dbReference type="HAMAP" id="MF_01334">
    <property type="entry name" value="Ribosomal_bL25_CTC"/>
    <property type="match status" value="1"/>
</dbReference>
<dbReference type="PANTHER" id="PTHR33284:SF1">
    <property type="entry name" value="RIBOSOMAL PROTEIN L25_GLN-TRNA SYNTHETASE, ANTI-CODON-BINDING DOMAIN-CONTAINING PROTEIN"/>
    <property type="match status" value="1"/>
</dbReference>
<dbReference type="EMBL" id="JBBYAK010000001">
    <property type="protein sequence ID" value="MEL3956353.1"/>
    <property type="molecule type" value="Genomic_DNA"/>
</dbReference>
<name>A0ABU9JU28_9BACI</name>
<dbReference type="InterPro" id="IPR001021">
    <property type="entry name" value="Ribosomal_bL25_long"/>
</dbReference>
<dbReference type="InterPro" id="IPR020056">
    <property type="entry name" value="Rbsml_bL25/Gln-tRNA_synth_N"/>
</dbReference>
<evidence type="ECO:0000256" key="3">
    <source>
        <dbReference type="ARBA" id="ARBA00022980"/>
    </source>
</evidence>
<dbReference type="Proteomes" id="UP001459714">
    <property type="component" value="Unassembled WGS sequence"/>
</dbReference>
<dbReference type="NCBIfam" id="NF004133">
    <property type="entry name" value="PRK05618.2-4"/>
    <property type="match status" value="1"/>
</dbReference>
<protein>
    <recommendedName>
        <fullName evidence="5">Large ribosomal subunit protein bL25</fullName>
    </recommendedName>
    <alternativeName>
        <fullName evidence="5">General stress protein CTC</fullName>
    </alternativeName>
</protein>
<dbReference type="PANTHER" id="PTHR33284">
    <property type="entry name" value="RIBOSOMAL PROTEIN L25/GLN-TRNA SYNTHETASE, ANTI-CODON-BINDING DOMAIN-CONTAINING PROTEIN"/>
    <property type="match status" value="1"/>
</dbReference>
<evidence type="ECO:0000259" key="6">
    <source>
        <dbReference type="Pfam" id="PF01386"/>
    </source>
</evidence>
<dbReference type="Pfam" id="PF01386">
    <property type="entry name" value="Ribosomal_L25p"/>
    <property type="match status" value="1"/>
</dbReference>
<evidence type="ECO:0000313" key="9">
    <source>
        <dbReference type="Proteomes" id="UP001459714"/>
    </source>
</evidence>
<dbReference type="InterPro" id="IPR029751">
    <property type="entry name" value="Ribosomal_L25_dom"/>
</dbReference>
<dbReference type="InterPro" id="IPR020057">
    <property type="entry name" value="Ribosomal_bL25_b-dom"/>
</dbReference>
<dbReference type="Gene3D" id="2.40.240.10">
    <property type="entry name" value="Ribosomal Protein L25, Chain P"/>
    <property type="match status" value="1"/>
</dbReference>
<dbReference type="NCBIfam" id="TIGR00731">
    <property type="entry name" value="bL25_bact_ctc"/>
    <property type="match status" value="1"/>
</dbReference>
<feature type="domain" description="Large ribosomal subunit protein bL25 beta" evidence="7">
    <location>
        <begin position="99"/>
        <end position="182"/>
    </location>
</feature>
<dbReference type="CDD" id="cd00495">
    <property type="entry name" value="Ribosomal_L25_TL5_CTC"/>
    <property type="match status" value="1"/>
</dbReference>
<dbReference type="GO" id="GO:0005840">
    <property type="term" value="C:ribosome"/>
    <property type="evidence" value="ECO:0007669"/>
    <property type="project" value="UniProtKB-KW"/>
</dbReference>
<dbReference type="GeneID" id="92959904"/>
<feature type="domain" description="Large ribosomal subunit protein bL25 L25" evidence="6">
    <location>
        <begin position="6"/>
        <end position="91"/>
    </location>
</feature>
<keyword evidence="2 5" id="KW-0694">RNA-binding</keyword>
<keyword evidence="1 5" id="KW-0699">rRNA-binding</keyword>
<keyword evidence="3 5" id="KW-0689">Ribosomal protein</keyword>
<reference evidence="8 9" key="1">
    <citation type="submission" date="2024-03" db="EMBL/GenBank/DDBJ databases">
        <title>Bacilli Hybrid Assemblies.</title>
        <authorList>
            <person name="Kovac J."/>
        </authorList>
    </citation>
    <scope>NUCLEOTIDE SEQUENCE [LARGE SCALE GENOMIC DNA]</scope>
    <source>
        <strain evidence="8 9">FSL M8-0022</strain>
    </source>
</reference>
<comment type="similarity">
    <text evidence="5">Belongs to the bacterial ribosomal protein bL25 family. CTC subfamily.</text>
</comment>
<comment type="caution">
    <text evidence="8">The sequence shown here is derived from an EMBL/GenBank/DDBJ whole genome shotgun (WGS) entry which is preliminary data.</text>
</comment>
<evidence type="ECO:0000313" key="8">
    <source>
        <dbReference type="EMBL" id="MEL3956353.1"/>
    </source>
</evidence>
<evidence type="ECO:0000256" key="1">
    <source>
        <dbReference type="ARBA" id="ARBA00022730"/>
    </source>
</evidence>
<evidence type="ECO:0000259" key="7">
    <source>
        <dbReference type="Pfam" id="PF14693"/>
    </source>
</evidence>
<dbReference type="InterPro" id="IPR020930">
    <property type="entry name" value="Ribosomal_uL5_bac-type"/>
</dbReference>
<comment type="function">
    <text evidence="5">This is one of the proteins that binds to the 5S RNA in the ribosome where it forms part of the central protuberance.</text>
</comment>
<dbReference type="SUPFAM" id="SSF50715">
    <property type="entry name" value="Ribosomal protein L25-like"/>
    <property type="match status" value="1"/>
</dbReference>
<dbReference type="InterPro" id="IPR011035">
    <property type="entry name" value="Ribosomal_bL25/Gln-tRNA_synth"/>
</dbReference>
<dbReference type="InterPro" id="IPR037121">
    <property type="entry name" value="Ribosomal_bL25_C"/>
</dbReference>
<accession>A0ABU9JU28</accession>
<keyword evidence="4 5" id="KW-0687">Ribonucleoprotein</keyword>
<sequence>MSNTIVAEVRKDFRSSALHKIRSRGMIPAVVYGKHEETKPIAVKKRELLKIINEHGRNALISLDVDGKVETVILGEYQADPINQHLIHVDFLHVSMSSEIHAKVPVLLKGTAKGVEVGGVVQQSIHELNIKATPQNIPETIEVDVTNLEIGHTIKVGDIRNHYRNIIINHEDEDVIATIVSSQIQVDDLEEETSGDTVQATVEV</sequence>
<dbReference type="Pfam" id="PF14693">
    <property type="entry name" value="Ribosomal_TL5_C"/>
    <property type="match status" value="1"/>
</dbReference>
<dbReference type="Gene3D" id="2.170.120.20">
    <property type="entry name" value="Ribosomal protein L25, beta domain"/>
    <property type="match status" value="1"/>
</dbReference>